<evidence type="ECO:0000256" key="1">
    <source>
        <dbReference type="SAM" id="Phobius"/>
    </source>
</evidence>
<name>A0ABW9XKZ5_9BACL</name>
<feature type="transmembrane region" description="Helical" evidence="1">
    <location>
        <begin position="212"/>
        <end position="232"/>
    </location>
</feature>
<dbReference type="EMBL" id="JAAAMV010000002">
    <property type="protein sequence ID" value="NBD23287.1"/>
    <property type="molecule type" value="Genomic_DNA"/>
</dbReference>
<accession>A0ABW9XKZ5</accession>
<feature type="transmembrane region" description="Helical" evidence="1">
    <location>
        <begin position="179"/>
        <end position="200"/>
    </location>
</feature>
<dbReference type="RefSeq" id="WP_161741709.1">
    <property type="nucleotide sequence ID" value="NZ_JAAAMV010000002.1"/>
</dbReference>
<dbReference type="Proteomes" id="UP000665561">
    <property type="component" value="Unassembled WGS sequence"/>
</dbReference>
<keyword evidence="3" id="KW-1185">Reference proteome</keyword>
<gene>
    <name evidence="2" type="ORF">GT019_05340</name>
</gene>
<feature type="transmembrane region" description="Helical" evidence="1">
    <location>
        <begin position="5"/>
        <end position="26"/>
    </location>
</feature>
<keyword evidence="1" id="KW-0812">Transmembrane</keyword>
<evidence type="ECO:0000313" key="2">
    <source>
        <dbReference type="EMBL" id="NBD23287.1"/>
    </source>
</evidence>
<feature type="transmembrane region" description="Helical" evidence="1">
    <location>
        <begin position="305"/>
        <end position="324"/>
    </location>
</feature>
<keyword evidence="1" id="KW-0472">Membrane</keyword>
<evidence type="ECO:0008006" key="4">
    <source>
        <dbReference type="Google" id="ProtNLM"/>
    </source>
</evidence>
<comment type="caution">
    <text evidence="2">The sequence shown here is derived from an EMBL/GenBank/DDBJ whole genome shotgun (WGS) entry which is preliminary data.</text>
</comment>
<sequence>MSRYLYYHVLYVGMINIMMFVPYLLVRDRFEGAISGMLVAVGISTALSLGIVACFGRFPGMGFPEINDLYLPRWLWSFNLLFGGLCVWLPAGIIVIYSYAETSRLFFYPDMNPYVNLFLLAGASVWASSRSTRTVQFIQEIAMIVITPMLILFLIKAMFDDNMDWDAIRYVAGYVRKPPSFVAIASGTFLFSGYMNLVISNRLHVKRIRFRWIIPVFGTLFLAITFFVPIGFHGTQGVEDYVYLWSMTADSMALDYGFINRVLYVFLLMFTGISLLFIMNTWHTAILFVRYALNRYKGVEEESVSGLNVWMSAAIGILAFVYMSCMNPERNQLMSQLWIIIRFFAEIATLFLMVYFVRKRIKQTEKEKALE</sequence>
<evidence type="ECO:0000313" key="3">
    <source>
        <dbReference type="Proteomes" id="UP000665561"/>
    </source>
</evidence>
<organism evidence="2 3">
    <name type="scientific">Paenibacillus glycinis</name>
    <dbReference type="NCBI Taxonomy" id="2697035"/>
    <lineage>
        <taxon>Bacteria</taxon>
        <taxon>Bacillati</taxon>
        <taxon>Bacillota</taxon>
        <taxon>Bacilli</taxon>
        <taxon>Bacillales</taxon>
        <taxon>Paenibacillaceae</taxon>
        <taxon>Paenibacillus</taxon>
    </lineage>
</organism>
<feature type="transmembrane region" description="Helical" evidence="1">
    <location>
        <begin position="32"/>
        <end position="55"/>
    </location>
</feature>
<keyword evidence="1" id="KW-1133">Transmembrane helix</keyword>
<protein>
    <recommendedName>
        <fullName evidence="4">Spore germination protein</fullName>
    </recommendedName>
</protein>
<feature type="transmembrane region" description="Helical" evidence="1">
    <location>
        <begin position="76"/>
        <end position="99"/>
    </location>
</feature>
<feature type="transmembrane region" description="Helical" evidence="1">
    <location>
        <begin position="336"/>
        <end position="357"/>
    </location>
</feature>
<feature type="transmembrane region" description="Helical" evidence="1">
    <location>
        <begin position="262"/>
        <end position="293"/>
    </location>
</feature>
<proteinExistence type="predicted"/>
<reference evidence="2 3" key="1">
    <citation type="submission" date="2020-01" db="EMBL/GenBank/DDBJ databases">
        <title>Paenibacillus soybeanensis sp. nov. isolated from the nodules of soybean (Glycine max(L.) Merr).</title>
        <authorList>
            <person name="Wang H."/>
        </authorList>
    </citation>
    <scope>NUCLEOTIDE SEQUENCE [LARGE SCALE GENOMIC DNA]</scope>
    <source>
        <strain evidence="2 3">T1</strain>
    </source>
</reference>
<feature type="transmembrane region" description="Helical" evidence="1">
    <location>
        <begin position="141"/>
        <end position="159"/>
    </location>
</feature>